<keyword evidence="4" id="KW-0547">Nucleotide-binding</keyword>
<evidence type="ECO:0000313" key="12">
    <source>
        <dbReference type="Proteomes" id="UP000287756"/>
    </source>
</evidence>
<dbReference type="Proteomes" id="UP000287756">
    <property type="component" value="Chromosome"/>
</dbReference>
<dbReference type="InterPro" id="IPR011704">
    <property type="entry name" value="ATPase_dyneun-rel_AAA"/>
</dbReference>
<gene>
    <name evidence="11" type="primary">gvpN</name>
    <name evidence="11" type="ORF">HLI_16320</name>
</gene>
<evidence type="ECO:0000256" key="4">
    <source>
        <dbReference type="ARBA" id="ARBA00022741"/>
    </source>
</evidence>
<reference evidence="11 12" key="1">
    <citation type="submission" date="2018-01" db="EMBL/GenBank/DDBJ databases">
        <title>The whole genome sequencing and assembly of Halobacillus litoralis ERB031 strain.</title>
        <authorList>
            <person name="Lee S.-J."/>
            <person name="Park M.-K."/>
            <person name="Kim J.-Y."/>
            <person name="Lee Y.-J."/>
            <person name="Yi H."/>
            <person name="Bahn Y.-S."/>
            <person name="Kim J.F."/>
            <person name="Lee D.-W."/>
        </authorList>
    </citation>
    <scope>NUCLEOTIDE SEQUENCE [LARGE SCALE GENOMIC DNA]</scope>
    <source>
        <strain evidence="11 12">ERB 031</strain>
    </source>
</reference>
<evidence type="ECO:0000259" key="10">
    <source>
        <dbReference type="SMART" id="SM00382"/>
    </source>
</evidence>
<dbReference type="CDD" id="cd00009">
    <property type="entry name" value="AAA"/>
    <property type="match status" value="1"/>
</dbReference>
<dbReference type="InterPro" id="IPR013462">
    <property type="entry name" value="Gas-vesicle_GvpN"/>
</dbReference>
<dbReference type="OrthoDB" id="9808317at2"/>
<dbReference type="GO" id="GO:0005524">
    <property type="term" value="F:ATP binding"/>
    <property type="evidence" value="ECO:0007669"/>
    <property type="project" value="UniProtKB-KW"/>
</dbReference>
<protein>
    <submittedName>
        <fullName evidence="11">Gas vesicle protein GvpN</fullName>
    </submittedName>
</protein>
<feature type="domain" description="AAA+ ATPase" evidence="10">
    <location>
        <begin position="36"/>
        <end position="200"/>
    </location>
</feature>
<sequence>MSKLTQTKSDSSTTARVYDHPFFKSLIKRSLRYLSAGYPVHYTGPSGIGKTTLALHVAKLRKRPVTLISGNQDLKNEDLIGAHKGYIRKKLNDNFVKTVRKIEENVSEDWVEGHLYEAVKYGHTLVYDEFTRSRPDTNNLFLSVIEEKLLPLYGAKKKNSHIEVHPDFSIIFTSNPTEYVGVFETQDALLDRMITLPFEGMEEEAEVAVVVERTDIDKANAEKIVRFIRQVNERSNNDKAKLSLRSSIIIADIANKNNYPVDGENEDFQNLCMDLTYFHMDVSTDEQTDVQEMILEECRKI</sequence>
<evidence type="ECO:0000256" key="1">
    <source>
        <dbReference type="ARBA" id="ARBA00004496"/>
    </source>
</evidence>
<evidence type="ECO:0000256" key="5">
    <source>
        <dbReference type="ARBA" id="ARBA00022801"/>
    </source>
</evidence>
<evidence type="ECO:0000256" key="3">
    <source>
        <dbReference type="ARBA" id="ARBA00022490"/>
    </source>
</evidence>
<evidence type="ECO:0000256" key="8">
    <source>
        <dbReference type="ARBA" id="ARBA00035108"/>
    </source>
</evidence>
<evidence type="ECO:0000313" key="11">
    <source>
        <dbReference type="EMBL" id="QAS53655.1"/>
    </source>
</evidence>
<dbReference type="SUPFAM" id="SSF52540">
    <property type="entry name" value="P-loop containing nucleoside triphosphate hydrolases"/>
    <property type="match status" value="1"/>
</dbReference>
<comment type="catalytic activity">
    <reaction evidence="9">
        <text>ATP + H2O = ADP + phosphate + H(+)</text>
        <dbReference type="Rhea" id="RHEA:13065"/>
        <dbReference type="ChEBI" id="CHEBI:15377"/>
        <dbReference type="ChEBI" id="CHEBI:15378"/>
        <dbReference type="ChEBI" id="CHEBI:30616"/>
        <dbReference type="ChEBI" id="CHEBI:43474"/>
        <dbReference type="ChEBI" id="CHEBI:456216"/>
    </reaction>
</comment>
<dbReference type="KEGG" id="hli:HLI_16320"/>
<keyword evidence="5" id="KW-0378">Hydrolase</keyword>
<comment type="subcellular location">
    <subcellularLocation>
        <location evidence="1">Cytoplasm</location>
    </subcellularLocation>
    <subcellularLocation>
        <location evidence="8">Gas vesicle</location>
    </subcellularLocation>
</comment>
<evidence type="ECO:0000256" key="9">
    <source>
        <dbReference type="ARBA" id="ARBA00049360"/>
    </source>
</evidence>
<dbReference type="GO" id="GO:0031412">
    <property type="term" value="P:gas vesicle organization"/>
    <property type="evidence" value="ECO:0007669"/>
    <property type="project" value="InterPro"/>
</dbReference>
<dbReference type="PANTHER" id="PTHR42759:SF1">
    <property type="entry name" value="MAGNESIUM-CHELATASE SUBUNIT CHLD"/>
    <property type="match status" value="1"/>
</dbReference>
<evidence type="ECO:0000256" key="6">
    <source>
        <dbReference type="ARBA" id="ARBA00022840"/>
    </source>
</evidence>
<dbReference type="InterPro" id="IPR003593">
    <property type="entry name" value="AAA+_ATPase"/>
</dbReference>
<organism evidence="11 12">
    <name type="scientific">Halobacillus litoralis</name>
    <dbReference type="NCBI Taxonomy" id="45668"/>
    <lineage>
        <taxon>Bacteria</taxon>
        <taxon>Bacillati</taxon>
        <taxon>Bacillota</taxon>
        <taxon>Bacilli</taxon>
        <taxon>Bacillales</taxon>
        <taxon>Bacillaceae</taxon>
        <taxon>Halobacillus</taxon>
    </lineage>
</organism>
<dbReference type="Pfam" id="PF07728">
    <property type="entry name" value="AAA_5"/>
    <property type="match status" value="1"/>
</dbReference>
<evidence type="ECO:0000256" key="2">
    <source>
        <dbReference type="ARBA" id="ARBA00009417"/>
    </source>
</evidence>
<accession>A0A410MG63</accession>
<dbReference type="AlphaFoldDB" id="A0A410MG63"/>
<dbReference type="InterPro" id="IPR027417">
    <property type="entry name" value="P-loop_NTPase"/>
</dbReference>
<dbReference type="GO" id="GO:0031411">
    <property type="term" value="C:gas vesicle"/>
    <property type="evidence" value="ECO:0007669"/>
    <property type="project" value="UniProtKB-SubCell"/>
</dbReference>
<name>A0A410MG63_9BACI</name>
<dbReference type="RefSeq" id="WP_128525922.1">
    <property type="nucleotide sequence ID" value="NZ_CP026118.1"/>
</dbReference>
<keyword evidence="6" id="KW-0067">ATP-binding</keyword>
<dbReference type="EMBL" id="CP026118">
    <property type="protein sequence ID" value="QAS53655.1"/>
    <property type="molecule type" value="Genomic_DNA"/>
</dbReference>
<dbReference type="Gene3D" id="3.40.50.300">
    <property type="entry name" value="P-loop containing nucleotide triphosphate hydrolases"/>
    <property type="match status" value="1"/>
</dbReference>
<comment type="similarity">
    <text evidence="2">Belongs to the CbbQ/NirQ/NorQ/GpvN family.</text>
</comment>
<dbReference type="SMART" id="SM00382">
    <property type="entry name" value="AAA"/>
    <property type="match status" value="1"/>
</dbReference>
<dbReference type="InterPro" id="IPR050764">
    <property type="entry name" value="CbbQ/NirQ/NorQ/GpvN"/>
</dbReference>
<dbReference type="PANTHER" id="PTHR42759">
    <property type="entry name" value="MOXR FAMILY PROTEIN"/>
    <property type="match status" value="1"/>
</dbReference>
<dbReference type="NCBIfam" id="TIGR02640">
    <property type="entry name" value="gas_vesic_GvpN"/>
    <property type="match status" value="1"/>
</dbReference>
<keyword evidence="3" id="KW-0963">Cytoplasm</keyword>
<dbReference type="GO" id="GO:0005737">
    <property type="term" value="C:cytoplasm"/>
    <property type="evidence" value="ECO:0007669"/>
    <property type="project" value="UniProtKB-SubCell"/>
</dbReference>
<keyword evidence="7" id="KW-0304">Gas vesicle</keyword>
<evidence type="ECO:0000256" key="7">
    <source>
        <dbReference type="ARBA" id="ARBA00022987"/>
    </source>
</evidence>
<proteinExistence type="inferred from homology"/>
<dbReference type="GO" id="GO:0016887">
    <property type="term" value="F:ATP hydrolysis activity"/>
    <property type="evidence" value="ECO:0007669"/>
    <property type="project" value="InterPro"/>
</dbReference>